<evidence type="ECO:0000313" key="2">
    <source>
        <dbReference type="EMBL" id="CAK67192.1"/>
    </source>
</evidence>
<feature type="region of interest" description="Disordered" evidence="1">
    <location>
        <begin position="119"/>
        <end position="151"/>
    </location>
</feature>
<accession>A0C8S5</accession>
<evidence type="ECO:0000256" key="1">
    <source>
        <dbReference type="SAM" id="MobiDB-lite"/>
    </source>
</evidence>
<name>A0C8S5_PARTE</name>
<dbReference type="Proteomes" id="UP000000600">
    <property type="component" value="Unassembled WGS sequence"/>
</dbReference>
<protein>
    <submittedName>
        <fullName evidence="2">Uncharacterized protein</fullName>
    </submittedName>
</protein>
<feature type="compositionally biased region" description="Polar residues" evidence="1">
    <location>
        <begin position="119"/>
        <end position="132"/>
    </location>
</feature>
<dbReference type="GeneID" id="5020374"/>
<evidence type="ECO:0000313" key="3">
    <source>
        <dbReference type="Proteomes" id="UP000000600"/>
    </source>
</evidence>
<dbReference type="InParanoid" id="A0C8S5"/>
<dbReference type="AlphaFoldDB" id="A0C8S5"/>
<sequence>MKKLAQKIYPKKQPKILSKFEMEEKIKGKMQKIIDKVYKMNEDVDDEYEDVNKDEVVNELEILVVDDEEGKELVQKKKCVEIQNSDNIMEKIKNDHDKSSDLYDQSKIQESSSITNYSISDGVNSQFDQNPTEEIKNYGKPNYSDQTHQGDPPQIQKVYVVNKKLISKRISKMKGKNNLRNIKELQWDRAIIVLRLLRCFLKYKHFQKINKYALKIQEVIDEVKKGMEYKEEEYYQFFQKDFFYTREDFFNTNIFNIIAFSLKILQSQEIFTIKLKEWHKQQSISWINLLDFQKYNNYLGLINSLDVEGVKLTNNNCPRKYKKYNFLQIALELLQNLEKQLDKISIHHTILQLLEGIVKMKFKKYTMKKAINLTEHDIISLLYCDGKLDEEAMKEFKEIMGKPQLYQTS</sequence>
<organism evidence="2 3">
    <name type="scientific">Paramecium tetraurelia</name>
    <dbReference type="NCBI Taxonomy" id="5888"/>
    <lineage>
        <taxon>Eukaryota</taxon>
        <taxon>Sar</taxon>
        <taxon>Alveolata</taxon>
        <taxon>Ciliophora</taxon>
        <taxon>Intramacronucleata</taxon>
        <taxon>Oligohymenophorea</taxon>
        <taxon>Peniculida</taxon>
        <taxon>Parameciidae</taxon>
        <taxon>Paramecium</taxon>
    </lineage>
</organism>
<dbReference type="HOGENOM" id="CLU_673470_0_0_1"/>
<gene>
    <name evidence="2" type="ORF">GSPATT00036327001</name>
</gene>
<keyword evidence="3" id="KW-1185">Reference proteome</keyword>
<reference evidence="2 3" key="1">
    <citation type="journal article" date="2006" name="Nature">
        <title>Global trends of whole-genome duplications revealed by the ciliate Paramecium tetraurelia.</title>
        <authorList>
            <consortium name="Genoscope"/>
            <person name="Aury J.-M."/>
            <person name="Jaillon O."/>
            <person name="Duret L."/>
            <person name="Noel B."/>
            <person name="Jubin C."/>
            <person name="Porcel B.M."/>
            <person name="Segurens B."/>
            <person name="Daubin V."/>
            <person name="Anthouard V."/>
            <person name="Aiach N."/>
            <person name="Arnaiz O."/>
            <person name="Billaut A."/>
            <person name="Beisson J."/>
            <person name="Blanc I."/>
            <person name="Bouhouche K."/>
            <person name="Camara F."/>
            <person name="Duharcourt S."/>
            <person name="Guigo R."/>
            <person name="Gogendeau D."/>
            <person name="Katinka M."/>
            <person name="Keller A.-M."/>
            <person name="Kissmehl R."/>
            <person name="Klotz C."/>
            <person name="Koll F."/>
            <person name="Le Moue A."/>
            <person name="Lepere C."/>
            <person name="Malinsky S."/>
            <person name="Nowacki M."/>
            <person name="Nowak J.K."/>
            <person name="Plattner H."/>
            <person name="Poulain J."/>
            <person name="Ruiz F."/>
            <person name="Serrano V."/>
            <person name="Zagulski M."/>
            <person name="Dessen P."/>
            <person name="Betermier M."/>
            <person name="Weissenbach J."/>
            <person name="Scarpelli C."/>
            <person name="Schachter V."/>
            <person name="Sperling L."/>
            <person name="Meyer E."/>
            <person name="Cohen J."/>
            <person name="Wincker P."/>
        </authorList>
    </citation>
    <scope>NUCLEOTIDE SEQUENCE [LARGE SCALE GENOMIC DNA]</scope>
    <source>
        <strain evidence="2 3">Stock d4-2</strain>
    </source>
</reference>
<proteinExistence type="predicted"/>
<dbReference type="EMBL" id="CT868051">
    <property type="protein sequence ID" value="CAK67192.1"/>
    <property type="molecule type" value="Genomic_DNA"/>
</dbReference>
<dbReference type="RefSeq" id="XP_001434589.1">
    <property type="nucleotide sequence ID" value="XM_001434552.1"/>
</dbReference>
<dbReference type="KEGG" id="ptm:GSPATT00036327001"/>